<keyword evidence="1" id="KW-1133">Transmembrane helix</keyword>
<comment type="caution">
    <text evidence="2">The sequence shown here is derived from an EMBL/GenBank/DDBJ whole genome shotgun (WGS) entry which is preliminary data.</text>
</comment>
<proteinExistence type="predicted"/>
<keyword evidence="1" id="KW-0472">Membrane</keyword>
<feature type="transmembrane region" description="Helical" evidence="1">
    <location>
        <begin position="7"/>
        <end position="27"/>
    </location>
</feature>
<feature type="transmembrane region" description="Helical" evidence="1">
    <location>
        <begin position="104"/>
        <end position="125"/>
    </location>
</feature>
<keyword evidence="1" id="KW-0812">Transmembrane</keyword>
<protein>
    <submittedName>
        <fullName evidence="2">Uncharacterized protein</fullName>
    </submittedName>
</protein>
<dbReference type="EMBL" id="QGGU01000004">
    <property type="protein sequence ID" value="PWK53013.1"/>
    <property type="molecule type" value="Genomic_DNA"/>
</dbReference>
<dbReference type="Proteomes" id="UP000245790">
    <property type="component" value="Unassembled WGS sequence"/>
</dbReference>
<evidence type="ECO:0000256" key="1">
    <source>
        <dbReference type="SAM" id="Phobius"/>
    </source>
</evidence>
<feature type="transmembrane region" description="Helical" evidence="1">
    <location>
        <begin position="78"/>
        <end position="98"/>
    </location>
</feature>
<name>A0A316FXA8_9GAMM</name>
<sequence>MKFIYGLIILALVAVFFYLSNIDLMYLIDLTSLVSIILFSVLFSSISYGFKDTAKAFLAPFSKNIALENRKASENIPVILYCSAFLLFIIGLLVISFSNNWDNQLMIGTALLPLLYSLIFAEVVYRPYINIGKA</sequence>
<keyword evidence="3" id="KW-1185">Reference proteome</keyword>
<evidence type="ECO:0000313" key="2">
    <source>
        <dbReference type="EMBL" id="PWK53013.1"/>
    </source>
</evidence>
<dbReference type="AlphaFoldDB" id="A0A316FXA8"/>
<evidence type="ECO:0000313" key="3">
    <source>
        <dbReference type="Proteomes" id="UP000245790"/>
    </source>
</evidence>
<reference evidence="2 3" key="1">
    <citation type="submission" date="2018-05" db="EMBL/GenBank/DDBJ databases">
        <title>Genomic Encyclopedia of Type Strains, Phase IV (KMG-IV): sequencing the most valuable type-strain genomes for metagenomic binning, comparative biology and taxonomic classification.</title>
        <authorList>
            <person name="Goeker M."/>
        </authorList>
    </citation>
    <scope>NUCLEOTIDE SEQUENCE [LARGE SCALE GENOMIC DNA]</scope>
    <source>
        <strain evidence="2 3">DSM 25350</strain>
    </source>
</reference>
<accession>A0A316FXA8</accession>
<gene>
    <name evidence="2" type="ORF">C8D97_104231</name>
</gene>
<organism evidence="2 3">
    <name type="scientific">Pleionea mediterranea</name>
    <dbReference type="NCBI Taxonomy" id="523701"/>
    <lineage>
        <taxon>Bacteria</taxon>
        <taxon>Pseudomonadati</taxon>
        <taxon>Pseudomonadota</taxon>
        <taxon>Gammaproteobacteria</taxon>
        <taxon>Oceanospirillales</taxon>
        <taxon>Pleioneaceae</taxon>
        <taxon>Pleionea</taxon>
    </lineage>
</organism>
<dbReference type="RefSeq" id="WP_109762983.1">
    <property type="nucleotide sequence ID" value="NZ_QGGU01000004.1"/>
</dbReference>
<feature type="transmembrane region" description="Helical" evidence="1">
    <location>
        <begin position="33"/>
        <end position="50"/>
    </location>
</feature>